<dbReference type="Proteomes" id="UP000030655">
    <property type="component" value="Unassembled WGS sequence"/>
</dbReference>
<protein>
    <submittedName>
        <fullName evidence="4">Uncharacterized protein</fullName>
    </submittedName>
</protein>
<dbReference type="OrthoDB" id="10523726at2759"/>
<keyword evidence="2" id="KW-1133">Transmembrane helix</keyword>
<accession>A0A059EZ10</accession>
<evidence type="ECO:0000256" key="1">
    <source>
        <dbReference type="SAM" id="MobiDB-lite"/>
    </source>
</evidence>
<name>A0A059EZ10_9MICR</name>
<dbReference type="EMBL" id="KK365215">
    <property type="protein sequence ID" value="KCZ79961.1"/>
    <property type="molecule type" value="Genomic_DNA"/>
</dbReference>
<reference evidence="5" key="1">
    <citation type="submission" date="2013-02" db="EMBL/GenBank/DDBJ databases">
        <authorList>
            <consortium name="The Broad Institute Genome Sequencing Platform"/>
            <person name="Cuomo C."/>
            <person name="Becnel J."/>
            <person name="Sanscrainte N."/>
            <person name="Walker B."/>
            <person name="Young S.K."/>
            <person name="Zeng Q."/>
            <person name="Gargeya S."/>
            <person name="Fitzgerald M."/>
            <person name="Haas B."/>
            <person name="Abouelleil A."/>
            <person name="Alvarado L."/>
            <person name="Arachchi H.M."/>
            <person name="Berlin A.M."/>
            <person name="Chapman S.B."/>
            <person name="Dewar J."/>
            <person name="Goldberg J."/>
            <person name="Griggs A."/>
            <person name="Gujja S."/>
            <person name="Hansen M."/>
            <person name="Howarth C."/>
            <person name="Imamovic A."/>
            <person name="Larimer J."/>
            <person name="McCowan C."/>
            <person name="Murphy C."/>
            <person name="Neiman D."/>
            <person name="Pearson M."/>
            <person name="Priest M."/>
            <person name="Roberts A."/>
            <person name="Saif S."/>
            <person name="Shea T."/>
            <person name="Sisk P."/>
            <person name="Sykes S."/>
            <person name="Wortman J."/>
            <person name="Nusbaum C."/>
            <person name="Birren B."/>
        </authorList>
    </citation>
    <scope>NUCLEOTIDE SEQUENCE [LARGE SCALE GENOMIC DNA]</scope>
    <source>
        <strain evidence="5">PRA339</strain>
    </source>
</reference>
<feature type="region of interest" description="Disordered" evidence="1">
    <location>
        <begin position="30"/>
        <end position="55"/>
    </location>
</feature>
<feature type="compositionally biased region" description="Basic and acidic residues" evidence="1">
    <location>
        <begin position="41"/>
        <end position="51"/>
    </location>
</feature>
<keyword evidence="3" id="KW-0732">Signal</keyword>
<feature type="chain" id="PRO_5001572377" evidence="3">
    <location>
        <begin position="20"/>
        <end position="102"/>
    </location>
</feature>
<evidence type="ECO:0000313" key="5">
    <source>
        <dbReference type="Proteomes" id="UP000030655"/>
    </source>
</evidence>
<sequence length="102" mass="11563">MNKSLVILLLVNNLSTIVAPTISDHKIVPRDRSISRSSPSRGEKSTVENRENNTINNNDTFIDKAFDYIFEIVDYCVDYKYGLLLWGCVGICCGVLIFAFFH</sequence>
<evidence type="ECO:0000313" key="4">
    <source>
        <dbReference type="EMBL" id="KCZ79961.1"/>
    </source>
</evidence>
<keyword evidence="2" id="KW-0472">Membrane</keyword>
<proteinExistence type="predicted"/>
<evidence type="ECO:0000256" key="2">
    <source>
        <dbReference type="SAM" id="Phobius"/>
    </source>
</evidence>
<evidence type="ECO:0000256" key="3">
    <source>
        <dbReference type="SAM" id="SignalP"/>
    </source>
</evidence>
<reference evidence="4 5" key="2">
    <citation type="submission" date="2014-03" db="EMBL/GenBank/DDBJ databases">
        <title>The Genome Sequence of Anncaliia algerae insect isolate PRA339.</title>
        <authorList>
            <consortium name="The Broad Institute Genome Sequencing Platform"/>
            <consortium name="The Broad Institute Genome Sequencing Center for Infectious Disease"/>
            <person name="Cuomo C."/>
            <person name="Becnel J."/>
            <person name="Sanscrainte N."/>
            <person name="Walker B."/>
            <person name="Young S.K."/>
            <person name="Zeng Q."/>
            <person name="Gargeya S."/>
            <person name="Fitzgerald M."/>
            <person name="Haas B."/>
            <person name="Abouelleil A."/>
            <person name="Alvarado L."/>
            <person name="Arachchi H.M."/>
            <person name="Berlin A.M."/>
            <person name="Chapman S.B."/>
            <person name="Dewar J."/>
            <person name="Goldberg J."/>
            <person name="Griggs A."/>
            <person name="Gujja S."/>
            <person name="Hansen M."/>
            <person name="Howarth C."/>
            <person name="Imamovic A."/>
            <person name="Larimer J."/>
            <person name="McCowan C."/>
            <person name="Murphy C."/>
            <person name="Neiman D."/>
            <person name="Pearson M."/>
            <person name="Priest M."/>
            <person name="Roberts A."/>
            <person name="Saif S."/>
            <person name="Shea T."/>
            <person name="Sisk P."/>
            <person name="Sykes S."/>
            <person name="Wortman J."/>
            <person name="Nusbaum C."/>
            <person name="Birren B."/>
        </authorList>
    </citation>
    <scope>NUCLEOTIDE SEQUENCE [LARGE SCALE GENOMIC DNA]</scope>
    <source>
        <strain evidence="4 5">PRA339</strain>
    </source>
</reference>
<feature type="transmembrane region" description="Helical" evidence="2">
    <location>
        <begin position="83"/>
        <end position="101"/>
    </location>
</feature>
<dbReference type="AlphaFoldDB" id="A0A059EZ10"/>
<dbReference type="VEuPathDB" id="MicrosporidiaDB:H312_02650"/>
<keyword evidence="5" id="KW-1185">Reference proteome</keyword>
<organism evidence="4 5">
    <name type="scientific">Anncaliia algerae PRA339</name>
    <dbReference type="NCBI Taxonomy" id="1288291"/>
    <lineage>
        <taxon>Eukaryota</taxon>
        <taxon>Fungi</taxon>
        <taxon>Fungi incertae sedis</taxon>
        <taxon>Microsporidia</taxon>
        <taxon>Tubulinosematoidea</taxon>
        <taxon>Tubulinosematidae</taxon>
        <taxon>Anncaliia</taxon>
    </lineage>
</organism>
<feature type="signal peptide" evidence="3">
    <location>
        <begin position="1"/>
        <end position="19"/>
    </location>
</feature>
<dbReference type="HOGENOM" id="CLU_2503781_0_0_1"/>
<keyword evidence="2" id="KW-0812">Transmembrane</keyword>
<gene>
    <name evidence="4" type="ORF">H312_02650</name>
</gene>